<dbReference type="EMBL" id="AF191685">
    <property type="protein sequence ID" value="AAL38906.1"/>
    <property type="molecule type" value="mRNA"/>
</dbReference>
<sequence>LCLLGRHGGAGIRFLHLLCSGENNSGVDGFRATLQPVMLMKLFGLPQQRLSVLAFTLIQVLICVLWLTASPRTQEMQ</sequence>
<feature type="non-terminal residue" evidence="2">
    <location>
        <position position="77"/>
    </location>
</feature>
<keyword evidence="1" id="KW-1133">Transmembrane helix</keyword>
<evidence type="ECO:0000313" key="2">
    <source>
        <dbReference type="EMBL" id="AAL38906.1"/>
    </source>
</evidence>
<protein>
    <submittedName>
        <fullName evidence="2">Odorant receptor</fullName>
    </submittedName>
</protein>
<reference evidence="2" key="1">
    <citation type="submission" date="1999-10" db="EMBL/GenBank/DDBJ databases">
        <authorList>
            <person name="Thorpe J.E."/>
            <person name="Li W."/>
        </authorList>
    </citation>
    <scope>NUCLEOTIDE SEQUENCE</scope>
</reference>
<feature type="non-terminal residue" evidence="2">
    <location>
        <position position="1"/>
    </location>
</feature>
<keyword evidence="1" id="KW-0812">Transmembrane</keyword>
<evidence type="ECO:0000256" key="1">
    <source>
        <dbReference type="SAM" id="Phobius"/>
    </source>
</evidence>
<keyword evidence="2" id="KW-0675">Receptor</keyword>
<accession>Q8UW10</accession>
<dbReference type="AlphaFoldDB" id="Q8UW10"/>
<name>Q8UW10_SALSA</name>
<proteinExistence type="evidence at transcript level"/>
<feature type="transmembrane region" description="Helical" evidence="1">
    <location>
        <begin position="50"/>
        <end position="69"/>
    </location>
</feature>
<organism evidence="2">
    <name type="scientific">Salmo salar</name>
    <name type="common">Atlantic salmon</name>
    <dbReference type="NCBI Taxonomy" id="8030"/>
    <lineage>
        <taxon>Eukaryota</taxon>
        <taxon>Metazoa</taxon>
        <taxon>Chordata</taxon>
        <taxon>Craniata</taxon>
        <taxon>Vertebrata</taxon>
        <taxon>Euteleostomi</taxon>
        <taxon>Actinopterygii</taxon>
        <taxon>Neopterygii</taxon>
        <taxon>Teleostei</taxon>
        <taxon>Protacanthopterygii</taxon>
        <taxon>Salmoniformes</taxon>
        <taxon>Salmonidae</taxon>
        <taxon>Salmoninae</taxon>
        <taxon>Salmo</taxon>
    </lineage>
</organism>
<keyword evidence="1" id="KW-0472">Membrane</keyword>
<gene>
    <name evidence="2" type="primary">ASOR6</name>
</gene>